<name>A0ABZ0B7C6_9SPHN</name>
<dbReference type="PANTHER" id="PTHR34183">
    <property type="entry name" value="ENDOLYTIC PEPTIDOGLYCAN TRANSGLYCOSYLASE RLPA"/>
    <property type="match status" value="1"/>
</dbReference>
<keyword evidence="2" id="KW-0732">Signal</keyword>
<accession>A0ABZ0B7C6</accession>
<sequence length="299" mass="31289">MKSSNSLLPILSLVLAISPAAAQDVPDHSYPPGDGQVEQGVRPPAETTLYPDGSDGKPRGSSQHDADDHGHYDRTGYALRDESLAAQGGAVAASPGLNAGDFAEVTALDTGATILVKIVDRTVRDNRIIALSPMAANMLQPDSPAPMPVRVRKAMPSPPDLAAISAGRPAAPRLPAPEALLRGLRAQLKAEKPAEIPPPATRKAAADPALVRAGTTTPSRSNPAAASGTERRYVVQVAALSHRDRAERLAGELDGYVTPGGGLYRIRVGPFATRAEAQSARAKIIARGYGDARLYRTDQ</sequence>
<evidence type="ECO:0000313" key="5">
    <source>
        <dbReference type="Proteomes" id="UP001302249"/>
    </source>
</evidence>
<evidence type="ECO:0000313" key="4">
    <source>
        <dbReference type="EMBL" id="WNO52526.1"/>
    </source>
</evidence>
<dbReference type="PANTHER" id="PTHR34183:SF1">
    <property type="entry name" value="ENDOLYTIC PEPTIDOGLYCAN TRANSGLYCOSYLASE RLPA"/>
    <property type="match status" value="1"/>
</dbReference>
<evidence type="ECO:0000259" key="3">
    <source>
        <dbReference type="PROSITE" id="PS51724"/>
    </source>
</evidence>
<reference evidence="4 5" key="1">
    <citation type="submission" date="2023-09" db="EMBL/GenBank/DDBJ databases">
        <authorList>
            <person name="Rey-Velasco X."/>
        </authorList>
    </citation>
    <scope>NUCLEOTIDE SEQUENCE [LARGE SCALE GENOMIC DNA]</scope>
    <source>
        <strain evidence="4 5">W311</strain>
    </source>
</reference>
<feature type="compositionally biased region" description="Basic and acidic residues" evidence="1">
    <location>
        <begin position="54"/>
        <end position="74"/>
    </location>
</feature>
<dbReference type="InterPro" id="IPR036908">
    <property type="entry name" value="RlpA-like_sf"/>
</dbReference>
<dbReference type="Gene3D" id="3.30.70.1070">
    <property type="entry name" value="Sporulation related repeat"/>
    <property type="match status" value="1"/>
</dbReference>
<proteinExistence type="predicted"/>
<dbReference type="EMBL" id="CP135076">
    <property type="protein sequence ID" value="WNO52526.1"/>
    <property type="molecule type" value="Genomic_DNA"/>
</dbReference>
<protein>
    <submittedName>
        <fullName evidence="4">SPOR domain-containing protein</fullName>
    </submittedName>
</protein>
<dbReference type="SUPFAM" id="SSF110997">
    <property type="entry name" value="Sporulation related repeat"/>
    <property type="match status" value="1"/>
</dbReference>
<feature type="region of interest" description="Disordered" evidence="1">
    <location>
        <begin position="190"/>
        <end position="229"/>
    </location>
</feature>
<feature type="region of interest" description="Disordered" evidence="1">
    <location>
        <begin position="23"/>
        <end position="74"/>
    </location>
</feature>
<keyword evidence="5" id="KW-1185">Reference proteome</keyword>
<evidence type="ECO:0000256" key="2">
    <source>
        <dbReference type="SAM" id="SignalP"/>
    </source>
</evidence>
<organism evidence="4 5">
    <name type="scientific">Stakelama saccharophila</name>
    <dbReference type="NCBI Taxonomy" id="3075605"/>
    <lineage>
        <taxon>Bacteria</taxon>
        <taxon>Pseudomonadati</taxon>
        <taxon>Pseudomonadota</taxon>
        <taxon>Alphaproteobacteria</taxon>
        <taxon>Sphingomonadales</taxon>
        <taxon>Sphingomonadaceae</taxon>
        <taxon>Stakelama</taxon>
    </lineage>
</organism>
<evidence type="ECO:0000256" key="1">
    <source>
        <dbReference type="SAM" id="MobiDB-lite"/>
    </source>
</evidence>
<dbReference type="InterPro" id="IPR007730">
    <property type="entry name" value="SPOR-like_dom"/>
</dbReference>
<gene>
    <name evidence="4" type="ORF">RPR59_08565</name>
</gene>
<dbReference type="PROSITE" id="PS51724">
    <property type="entry name" value="SPOR"/>
    <property type="match status" value="1"/>
</dbReference>
<dbReference type="InterPro" id="IPR036680">
    <property type="entry name" value="SPOR-like_sf"/>
</dbReference>
<dbReference type="Pfam" id="PF05036">
    <property type="entry name" value="SPOR"/>
    <property type="match status" value="1"/>
</dbReference>
<feature type="signal peptide" evidence="2">
    <location>
        <begin position="1"/>
        <end position="22"/>
    </location>
</feature>
<feature type="compositionally biased region" description="Polar residues" evidence="1">
    <location>
        <begin position="214"/>
        <end position="224"/>
    </location>
</feature>
<dbReference type="Proteomes" id="UP001302249">
    <property type="component" value="Chromosome"/>
</dbReference>
<dbReference type="RefSeq" id="WP_313913061.1">
    <property type="nucleotide sequence ID" value="NZ_CP135076.1"/>
</dbReference>
<feature type="domain" description="SPOR" evidence="3">
    <location>
        <begin position="214"/>
        <end position="297"/>
    </location>
</feature>
<feature type="chain" id="PRO_5047471002" evidence="2">
    <location>
        <begin position="23"/>
        <end position="299"/>
    </location>
</feature>
<dbReference type="Gene3D" id="2.40.40.10">
    <property type="entry name" value="RlpA-like domain"/>
    <property type="match status" value="1"/>
</dbReference>